<dbReference type="AlphaFoldDB" id="A0A0B3SHB6"/>
<evidence type="ECO:0000313" key="1">
    <source>
        <dbReference type="EMBL" id="KHQ49939.1"/>
    </source>
</evidence>
<protein>
    <submittedName>
        <fullName evidence="1">Uncharacterized protein</fullName>
    </submittedName>
</protein>
<gene>
    <name evidence="1" type="ORF">OA50_05516</name>
</gene>
<accession>A0A0B3SHB6</accession>
<dbReference type="EMBL" id="JSUQ01000035">
    <property type="protein sequence ID" value="KHQ49939.1"/>
    <property type="molecule type" value="Genomic_DNA"/>
</dbReference>
<dbReference type="PATRIC" id="fig|1515334.3.peg.5516"/>
<keyword evidence="2" id="KW-1185">Reference proteome</keyword>
<sequence>MTNHYVATVPVKFTDSDGHERTRFQRVGAMFRNTRNGDGSEFFSLKLDFPVAVQELVMFPPSSKEPHE</sequence>
<dbReference type="OrthoDB" id="7666004at2"/>
<organism evidence="1 2">
    <name type="scientific">Mameliella alba</name>
    <dbReference type="NCBI Taxonomy" id="561184"/>
    <lineage>
        <taxon>Bacteria</taxon>
        <taxon>Pseudomonadati</taxon>
        <taxon>Pseudomonadota</taxon>
        <taxon>Alphaproteobacteria</taxon>
        <taxon>Rhodobacterales</taxon>
        <taxon>Roseobacteraceae</taxon>
        <taxon>Mameliella</taxon>
    </lineage>
</organism>
<dbReference type="Proteomes" id="UP000030960">
    <property type="component" value="Unassembled WGS sequence"/>
</dbReference>
<dbReference type="RefSeq" id="WP_043146857.1">
    <property type="nucleotide sequence ID" value="NZ_JAHVJH010000007.1"/>
</dbReference>
<reference evidence="1 2" key="1">
    <citation type="submission" date="2014-10" db="EMBL/GenBank/DDBJ databases">
        <title>Genome sequence of Ponticoccus sp. strain UMTAT08 isolated from clonal culture of toxic dinoflagellate Alexandrium tamiyavanichii.</title>
        <authorList>
            <person name="Gan H.Y."/>
            <person name="Muhd D.-D."/>
            <person name="Mohd Noor M.E."/>
            <person name="Yeong Y.S."/>
            <person name="Usup G."/>
        </authorList>
    </citation>
    <scope>NUCLEOTIDE SEQUENCE [LARGE SCALE GENOMIC DNA]</scope>
    <source>
        <strain evidence="1 2">UMTAT08</strain>
    </source>
</reference>
<proteinExistence type="predicted"/>
<name>A0A0B3SHB6_9RHOB</name>
<comment type="caution">
    <text evidence="1">The sequence shown here is derived from an EMBL/GenBank/DDBJ whole genome shotgun (WGS) entry which is preliminary data.</text>
</comment>
<evidence type="ECO:0000313" key="2">
    <source>
        <dbReference type="Proteomes" id="UP000030960"/>
    </source>
</evidence>